<name>A0A2T0TM47_9PSEU</name>
<protein>
    <recommendedName>
        <fullName evidence="3">Amino acid transporter</fullName>
    </recommendedName>
</protein>
<evidence type="ECO:0008006" key="3">
    <source>
        <dbReference type="Google" id="ProtNLM"/>
    </source>
</evidence>
<dbReference type="Proteomes" id="UP000239494">
    <property type="component" value="Unassembled WGS sequence"/>
</dbReference>
<evidence type="ECO:0000313" key="1">
    <source>
        <dbReference type="EMBL" id="PRY46707.1"/>
    </source>
</evidence>
<reference evidence="1 2" key="1">
    <citation type="submission" date="2018-03" db="EMBL/GenBank/DDBJ databases">
        <title>Genomic Encyclopedia of Archaeal and Bacterial Type Strains, Phase II (KMG-II): from individual species to whole genera.</title>
        <authorList>
            <person name="Goeker M."/>
        </authorList>
    </citation>
    <scope>NUCLEOTIDE SEQUENCE [LARGE SCALE GENOMIC DNA]</scope>
    <source>
        <strain evidence="1 2">DSM 44720</strain>
    </source>
</reference>
<comment type="caution">
    <text evidence="1">The sequence shown here is derived from an EMBL/GenBank/DDBJ whole genome shotgun (WGS) entry which is preliminary data.</text>
</comment>
<sequence length="188" mass="21365">MIDWDVLDPRAGALALDGLGAPWWVCGGWALERYTAVRGAHDRLVVGLFHDDLPALRAHFAGADVRAVVDGFAVPLPAEVPATATRLWVRAGPDSPWQLDVRPTRRWRGRWVFARDPSVTYPLDEATWVEDGLRYLNPELVLLFRSARTRTTADLDRTLPWLRAEARERLFTELRRLDPDHPWLALAD</sequence>
<accession>A0A2T0TM47</accession>
<keyword evidence="2" id="KW-1185">Reference proteome</keyword>
<dbReference type="EMBL" id="PVTF01000001">
    <property type="protein sequence ID" value="PRY46707.1"/>
    <property type="molecule type" value="Genomic_DNA"/>
</dbReference>
<evidence type="ECO:0000313" key="2">
    <source>
        <dbReference type="Proteomes" id="UP000239494"/>
    </source>
</evidence>
<organism evidence="1 2">
    <name type="scientific">Umezawaea tangerina</name>
    <dbReference type="NCBI Taxonomy" id="84725"/>
    <lineage>
        <taxon>Bacteria</taxon>
        <taxon>Bacillati</taxon>
        <taxon>Actinomycetota</taxon>
        <taxon>Actinomycetes</taxon>
        <taxon>Pseudonocardiales</taxon>
        <taxon>Pseudonocardiaceae</taxon>
        <taxon>Umezawaea</taxon>
    </lineage>
</organism>
<gene>
    <name evidence="1" type="ORF">CLV43_101987</name>
</gene>
<proteinExistence type="predicted"/>
<dbReference type="Gene3D" id="3.30.460.40">
    <property type="match status" value="1"/>
</dbReference>
<dbReference type="AlphaFoldDB" id="A0A2T0TM47"/>